<keyword evidence="2" id="KW-1185">Reference proteome</keyword>
<proteinExistence type="predicted"/>
<evidence type="ECO:0000313" key="1">
    <source>
        <dbReference type="EMBL" id="CAG8707438.1"/>
    </source>
</evidence>
<gene>
    <name evidence="1" type="ORF">AMORRO_LOCUS12502</name>
</gene>
<feature type="non-terminal residue" evidence="1">
    <location>
        <position position="64"/>
    </location>
</feature>
<protein>
    <submittedName>
        <fullName evidence="1">3357_t:CDS:1</fullName>
    </submittedName>
</protein>
<reference evidence="1" key="1">
    <citation type="submission" date="2021-06" db="EMBL/GenBank/DDBJ databases">
        <authorList>
            <person name="Kallberg Y."/>
            <person name="Tangrot J."/>
            <person name="Rosling A."/>
        </authorList>
    </citation>
    <scope>NUCLEOTIDE SEQUENCE</scope>
    <source>
        <strain evidence="1">CL551</strain>
    </source>
</reference>
<dbReference type="AlphaFoldDB" id="A0A9N9HV58"/>
<name>A0A9N9HV58_9GLOM</name>
<dbReference type="EMBL" id="CAJVPV010018511">
    <property type="protein sequence ID" value="CAG8707438.1"/>
    <property type="molecule type" value="Genomic_DNA"/>
</dbReference>
<dbReference type="Proteomes" id="UP000789342">
    <property type="component" value="Unassembled WGS sequence"/>
</dbReference>
<comment type="caution">
    <text evidence="1">The sequence shown here is derived from an EMBL/GenBank/DDBJ whole genome shotgun (WGS) entry which is preliminary data.</text>
</comment>
<accession>A0A9N9HV58</accession>
<sequence>MTEETTLKEMTPCACKAIYSLYAAYCASGVPFTKYHLFIIGKAASKDIIIPFFDYMGESLKKDE</sequence>
<organism evidence="1 2">
    <name type="scientific">Acaulospora morrowiae</name>
    <dbReference type="NCBI Taxonomy" id="94023"/>
    <lineage>
        <taxon>Eukaryota</taxon>
        <taxon>Fungi</taxon>
        <taxon>Fungi incertae sedis</taxon>
        <taxon>Mucoromycota</taxon>
        <taxon>Glomeromycotina</taxon>
        <taxon>Glomeromycetes</taxon>
        <taxon>Diversisporales</taxon>
        <taxon>Acaulosporaceae</taxon>
        <taxon>Acaulospora</taxon>
    </lineage>
</organism>
<evidence type="ECO:0000313" key="2">
    <source>
        <dbReference type="Proteomes" id="UP000789342"/>
    </source>
</evidence>